<dbReference type="Proteomes" id="UP000319852">
    <property type="component" value="Chromosome"/>
</dbReference>
<accession>A0A517N1C0</accession>
<gene>
    <name evidence="1" type="ORF">HG15A2_42670</name>
</gene>
<evidence type="ECO:0000313" key="1">
    <source>
        <dbReference type="EMBL" id="QDT00925.1"/>
    </source>
</evidence>
<name>A0A517N1C0_9BACT</name>
<protein>
    <recommendedName>
        <fullName evidence="3">Carboxypeptidase regulatory-like domain-containing protein</fullName>
    </recommendedName>
</protein>
<evidence type="ECO:0008006" key="3">
    <source>
        <dbReference type="Google" id="ProtNLM"/>
    </source>
</evidence>
<evidence type="ECO:0000313" key="2">
    <source>
        <dbReference type="Proteomes" id="UP000319852"/>
    </source>
</evidence>
<dbReference type="AlphaFoldDB" id="A0A517N1C0"/>
<proteinExistence type="predicted"/>
<dbReference type="EMBL" id="CP036263">
    <property type="protein sequence ID" value="QDT00925.1"/>
    <property type="molecule type" value="Genomic_DNA"/>
</dbReference>
<dbReference type="KEGG" id="amob:HG15A2_42670"/>
<keyword evidence="2" id="KW-1185">Reference proteome</keyword>
<organism evidence="1 2">
    <name type="scientific">Adhaeretor mobilis</name>
    <dbReference type="NCBI Taxonomy" id="1930276"/>
    <lineage>
        <taxon>Bacteria</taxon>
        <taxon>Pseudomonadati</taxon>
        <taxon>Planctomycetota</taxon>
        <taxon>Planctomycetia</taxon>
        <taxon>Pirellulales</taxon>
        <taxon>Lacipirellulaceae</taxon>
        <taxon>Adhaeretor</taxon>
    </lineage>
</organism>
<reference evidence="1 2" key="1">
    <citation type="submission" date="2019-02" db="EMBL/GenBank/DDBJ databases">
        <title>Deep-cultivation of Planctomycetes and their phenomic and genomic characterization uncovers novel biology.</title>
        <authorList>
            <person name="Wiegand S."/>
            <person name="Jogler M."/>
            <person name="Boedeker C."/>
            <person name="Pinto D."/>
            <person name="Vollmers J."/>
            <person name="Rivas-Marin E."/>
            <person name="Kohn T."/>
            <person name="Peeters S.H."/>
            <person name="Heuer A."/>
            <person name="Rast P."/>
            <person name="Oberbeckmann S."/>
            <person name="Bunk B."/>
            <person name="Jeske O."/>
            <person name="Meyerdierks A."/>
            <person name="Storesund J.E."/>
            <person name="Kallscheuer N."/>
            <person name="Luecker S."/>
            <person name="Lage O.M."/>
            <person name="Pohl T."/>
            <person name="Merkel B.J."/>
            <person name="Hornburger P."/>
            <person name="Mueller R.-W."/>
            <person name="Bruemmer F."/>
            <person name="Labrenz M."/>
            <person name="Spormann A.M."/>
            <person name="Op den Camp H."/>
            <person name="Overmann J."/>
            <person name="Amann R."/>
            <person name="Jetten M.S.M."/>
            <person name="Mascher T."/>
            <person name="Medema M.H."/>
            <person name="Devos D.P."/>
            <person name="Kaster A.-K."/>
            <person name="Ovreas L."/>
            <person name="Rohde M."/>
            <person name="Galperin M.Y."/>
            <person name="Jogler C."/>
        </authorList>
    </citation>
    <scope>NUCLEOTIDE SEQUENCE [LARGE SCALE GENOMIC DNA]</scope>
    <source>
        <strain evidence="1 2">HG15A2</strain>
    </source>
</reference>
<sequence length="168" mass="18002">MMGKLSIMVRYKAFMLRKLIRDSRPLRLLAACLFAVALAGCDSPSYEQDTAPVSGRVTLDGEPLTQGIVYLLPSKGRSAKGLIKQDGSFVLKTYSEGDGAQVGTHPATVAALPGDDMDSATKKPSVTVPRRYSRPATSGLTVEVKPGENNEVEFALTSKANGDTRRAR</sequence>